<dbReference type="InterPro" id="IPR029058">
    <property type="entry name" value="AB_hydrolase_fold"/>
</dbReference>
<evidence type="ECO:0000259" key="2">
    <source>
        <dbReference type="Pfam" id="PF00561"/>
    </source>
</evidence>
<dbReference type="OrthoDB" id="2559954at2759"/>
<dbReference type="eggNOG" id="ENOG502SQ3F">
    <property type="taxonomic scope" value="Eukaryota"/>
</dbReference>
<dbReference type="SUPFAM" id="SSF53474">
    <property type="entry name" value="alpha/beta-Hydrolases"/>
    <property type="match status" value="1"/>
</dbReference>
<reference evidence="4" key="1">
    <citation type="journal article" date="2012" name="Science">
        <title>The Paleozoic origin of enzymatic lignin decomposition reconstructed from 31 fungal genomes.</title>
        <authorList>
            <person name="Floudas D."/>
            <person name="Binder M."/>
            <person name="Riley R."/>
            <person name="Barry K."/>
            <person name="Blanchette R.A."/>
            <person name="Henrissat B."/>
            <person name="Martinez A.T."/>
            <person name="Otillar R."/>
            <person name="Spatafora J.W."/>
            <person name="Yadav J.S."/>
            <person name="Aerts A."/>
            <person name="Benoit I."/>
            <person name="Boyd A."/>
            <person name="Carlson A."/>
            <person name="Copeland A."/>
            <person name="Coutinho P.M."/>
            <person name="de Vries R.P."/>
            <person name="Ferreira P."/>
            <person name="Findley K."/>
            <person name="Foster B."/>
            <person name="Gaskell J."/>
            <person name="Glotzer D."/>
            <person name="Gorecki P."/>
            <person name="Heitman J."/>
            <person name="Hesse C."/>
            <person name="Hori C."/>
            <person name="Igarashi K."/>
            <person name="Jurgens J.A."/>
            <person name="Kallen N."/>
            <person name="Kersten P."/>
            <person name="Kohler A."/>
            <person name="Kuees U."/>
            <person name="Kumar T.K.A."/>
            <person name="Kuo A."/>
            <person name="LaButti K."/>
            <person name="Larrondo L.F."/>
            <person name="Lindquist E."/>
            <person name="Ling A."/>
            <person name="Lombard V."/>
            <person name="Lucas S."/>
            <person name="Lundell T."/>
            <person name="Martin R."/>
            <person name="McLaughlin D.J."/>
            <person name="Morgenstern I."/>
            <person name="Morin E."/>
            <person name="Murat C."/>
            <person name="Nagy L.G."/>
            <person name="Nolan M."/>
            <person name="Ohm R.A."/>
            <person name="Patyshakuliyeva A."/>
            <person name="Rokas A."/>
            <person name="Ruiz-Duenas F.J."/>
            <person name="Sabat G."/>
            <person name="Salamov A."/>
            <person name="Samejima M."/>
            <person name="Schmutz J."/>
            <person name="Slot J.C."/>
            <person name="St John F."/>
            <person name="Stenlid J."/>
            <person name="Sun H."/>
            <person name="Sun S."/>
            <person name="Syed K."/>
            <person name="Tsang A."/>
            <person name="Wiebenga A."/>
            <person name="Young D."/>
            <person name="Pisabarro A."/>
            <person name="Eastwood D.C."/>
            <person name="Martin F."/>
            <person name="Cullen D."/>
            <person name="Grigoriev I.V."/>
            <person name="Hibbett D.S."/>
        </authorList>
    </citation>
    <scope>NUCLEOTIDE SEQUENCE [LARGE SCALE GENOMIC DNA]</scope>
    <source>
        <strain evidence="4">TFB10046</strain>
    </source>
</reference>
<dbReference type="KEGG" id="adl:AURDEDRAFT_74145"/>
<dbReference type="GO" id="GO:0016020">
    <property type="term" value="C:membrane"/>
    <property type="evidence" value="ECO:0007669"/>
    <property type="project" value="TreeGrafter"/>
</dbReference>
<dbReference type="Gene3D" id="3.40.50.1820">
    <property type="entry name" value="alpha/beta hydrolase"/>
    <property type="match status" value="1"/>
</dbReference>
<evidence type="ECO:0000313" key="4">
    <source>
        <dbReference type="Proteomes" id="UP000006514"/>
    </source>
</evidence>
<feature type="domain" description="AB hydrolase-1" evidence="2">
    <location>
        <begin position="56"/>
        <end position="282"/>
    </location>
</feature>
<proteinExistence type="predicted"/>
<gene>
    <name evidence="3" type="ORF">AURDEDRAFT_74145</name>
</gene>
<dbReference type="InParanoid" id="J0D9N0"/>
<evidence type="ECO:0000256" key="1">
    <source>
        <dbReference type="ARBA" id="ARBA00022801"/>
    </source>
</evidence>
<evidence type="ECO:0000313" key="3">
    <source>
        <dbReference type="EMBL" id="EJD36506.1"/>
    </source>
</evidence>
<sequence>MPADNHRLTPGAHKFTTAHGATLTYFVKGRGPRLLVNVAPGWGCASILYQNSFGFLERDFTIAHLEVRGTRGSSFPHDLAKMSSWHMAEDVEALRHYLGVDALDSVTGHSNGGCIALWYAIRYPRRLRHLVLLDSQLLGPEADAVGGAAMDAILATRPERDAVDALKDYDPAKILSDEQFGEVLNKFLPLYFAQPDRDMPRFQREIFINLPEAKPLRTQAAVEGQHSKQDTQLDNITAKTLIIVGRGDFICPVEVSELIDRRVRSSTLHVVEDSGHFPWIEHQPRVWPIIKSFYGIH</sequence>
<dbReference type="Proteomes" id="UP000006514">
    <property type="component" value="Unassembled WGS sequence"/>
</dbReference>
<dbReference type="InterPro" id="IPR000073">
    <property type="entry name" value="AB_hydrolase_1"/>
</dbReference>
<keyword evidence="4" id="KW-1185">Reference proteome</keyword>
<keyword evidence="1 3" id="KW-0378">Hydrolase</keyword>
<organism evidence="3 4">
    <name type="scientific">Auricularia subglabra (strain TFB-10046 / SS5)</name>
    <name type="common">White-rot fungus</name>
    <name type="synonym">Auricularia delicata (strain TFB10046)</name>
    <dbReference type="NCBI Taxonomy" id="717982"/>
    <lineage>
        <taxon>Eukaryota</taxon>
        <taxon>Fungi</taxon>
        <taxon>Dikarya</taxon>
        <taxon>Basidiomycota</taxon>
        <taxon>Agaricomycotina</taxon>
        <taxon>Agaricomycetes</taxon>
        <taxon>Auriculariales</taxon>
        <taxon>Auriculariaceae</taxon>
        <taxon>Auricularia</taxon>
    </lineage>
</organism>
<accession>J0D9N0</accession>
<dbReference type="Pfam" id="PF00561">
    <property type="entry name" value="Abhydrolase_1"/>
    <property type="match status" value="1"/>
</dbReference>
<dbReference type="PANTHER" id="PTHR43798:SF31">
    <property type="entry name" value="AB HYDROLASE SUPERFAMILY PROTEIN YCLE"/>
    <property type="match status" value="1"/>
</dbReference>
<dbReference type="EMBL" id="JH687860">
    <property type="protein sequence ID" value="EJD36506.1"/>
    <property type="molecule type" value="Genomic_DNA"/>
</dbReference>
<dbReference type="AlphaFoldDB" id="J0D9N0"/>
<dbReference type="InterPro" id="IPR050266">
    <property type="entry name" value="AB_hydrolase_sf"/>
</dbReference>
<dbReference type="PANTHER" id="PTHR43798">
    <property type="entry name" value="MONOACYLGLYCEROL LIPASE"/>
    <property type="match status" value="1"/>
</dbReference>
<dbReference type="GO" id="GO:0016787">
    <property type="term" value="F:hydrolase activity"/>
    <property type="evidence" value="ECO:0007669"/>
    <property type="project" value="UniProtKB-KW"/>
</dbReference>
<protein>
    <submittedName>
        <fullName evidence="3">Alpha/beta-hydrolase</fullName>
    </submittedName>
</protein>
<name>J0D9N0_AURST</name>